<evidence type="ECO:0000259" key="6">
    <source>
        <dbReference type="Pfam" id="PF04542"/>
    </source>
</evidence>
<dbReference type="GO" id="GO:0006352">
    <property type="term" value="P:DNA-templated transcription initiation"/>
    <property type="evidence" value="ECO:0007669"/>
    <property type="project" value="InterPro"/>
</dbReference>
<dbReference type="GO" id="GO:0016987">
    <property type="term" value="F:sigma factor activity"/>
    <property type="evidence" value="ECO:0007669"/>
    <property type="project" value="UniProtKB-KW"/>
</dbReference>
<reference evidence="8" key="1">
    <citation type="submission" date="2020-08" db="EMBL/GenBank/DDBJ databases">
        <title>Lewinella bacteria from marine environments.</title>
        <authorList>
            <person name="Zhong Y."/>
        </authorList>
    </citation>
    <scope>NUCLEOTIDE SEQUENCE</scope>
    <source>
        <strain evidence="8">KCTC 42187</strain>
    </source>
</reference>
<dbReference type="Gene3D" id="1.10.10.10">
    <property type="entry name" value="Winged helix-like DNA-binding domain superfamily/Winged helix DNA-binding domain"/>
    <property type="match status" value="1"/>
</dbReference>
<evidence type="ECO:0000256" key="4">
    <source>
        <dbReference type="ARBA" id="ARBA00023125"/>
    </source>
</evidence>
<dbReference type="GO" id="GO:0003677">
    <property type="term" value="F:DNA binding"/>
    <property type="evidence" value="ECO:0007669"/>
    <property type="project" value="UniProtKB-KW"/>
</dbReference>
<sequence length="180" mass="20908">MKDLCAQYWSAFLAGDEAAFRALYDLTYDELFHYAWRLGGDATVARDALQEIFVAIWQRKDRQPPVRDPWVFLLASLRNRLVDEARRTRVVPPPPTAEPSPEDQLLDAEYDRLRATWLAEQMDRLPAQQREALHLRYRVALDYPDLAEVLGVSQQAAYNYVNRGIRQLRKALESAPPDFF</sequence>
<dbReference type="CDD" id="cd06171">
    <property type="entry name" value="Sigma70_r4"/>
    <property type="match status" value="1"/>
</dbReference>
<dbReference type="Pfam" id="PF04542">
    <property type="entry name" value="Sigma70_r2"/>
    <property type="match status" value="1"/>
</dbReference>
<dbReference type="PANTHER" id="PTHR43133">
    <property type="entry name" value="RNA POLYMERASE ECF-TYPE SIGMA FACTO"/>
    <property type="match status" value="1"/>
</dbReference>
<dbReference type="InterPro" id="IPR013249">
    <property type="entry name" value="RNA_pol_sigma70_r4_t2"/>
</dbReference>
<dbReference type="Pfam" id="PF08281">
    <property type="entry name" value="Sigma70_r4_2"/>
    <property type="match status" value="1"/>
</dbReference>
<dbReference type="InterPro" id="IPR013324">
    <property type="entry name" value="RNA_pol_sigma_r3/r4-like"/>
</dbReference>
<gene>
    <name evidence="8" type="ORF">H9S92_18395</name>
</gene>
<dbReference type="InterPro" id="IPR014284">
    <property type="entry name" value="RNA_pol_sigma-70_dom"/>
</dbReference>
<keyword evidence="4" id="KW-0238">DNA-binding</keyword>
<dbReference type="InterPro" id="IPR013325">
    <property type="entry name" value="RNA_pol_sigma_r2"/>
</dbReference>
<evidence type="ECO:0000313" key="9">
    <source>
        <dbReference type="Proteomes" id="UP000650081"/>
    </source>
</evidence>
<dbReference type="Proteomes" id="UP000650081">
    <property type="component" value="Unassembled WGS sequence"/>
</dbReference>
<name>A0A923TEP8_9BACT</name>
<accession>A0A923TEP8</accession>
<dbReference type="EMBL" id="JACSIT010000149">
    <property type="protein sequence ID" value="MBC6996147.1"/>
    <property type="molecule type" value="Genomic_DNA"/>
</dbReference>
<dbReference type="SUPFAM" id="SSF88659">
    <property type="entry name" value="Sigma3 and sigma4 domains of RNA polymerase sigma factors"/>
    <property type="match status" value="1"/>
</dbReference>
<dbReference type="NCBIfam" id="TIGR02937">
    <property type="entry name" value="sigma70-ECF"/>
    <property type="match status" value="1"/>
</dbReference>
<evidence type="ECO:0000256" key="1">
    <source>
        <dbReference type="ARBA" id="ARBA00010641"/>
    </source>
</evidence>
<proteinExistence type="inferred from homology"/>
<organism evidence="8 9">
    <name type="scientific">Neolewinella lacunae</name>
    <dbReference type="NCBI Taxonomy" id="1517758"/>
    <lineage>
        <taxon>Bacteria</taxon>
        <taxon>Pseudomonadati</taxon>
        <taxon>Bacteroidota</taxon>
        <taxon>Saprospiria</taxon>
        <taxon>Saprospirales</taxon>
        <taxon>Lewinellaceae</taxon>
        <taxon>Neolewinella</taxon>
    </lineage>
</organism>
<comment type="similarity">
    <text evidence="1">Belongs to the sigma-70 factor family. ECF subfamily.</text>
</comment>
<dbReference type="SUPFAM" id="SSF88946">
    <property type="entry name" value="Sigma2 domain of RNA polymerase sigma factors"/>
    <property type="match status" value="1"/>
</dbReference>
<dbReference type="RefSeq" id="WP_187468166.1">
    <property type="nucleotide sequence ID" value="NZ_JACSIT010000149.1"/>
</dbReference>
<evidence type="ECO:0000313" key="8">
    <source>
        <dbReference type="EMBL" id="MBC6996147.1"/>
    </source>
</evidence>
<feature type="domain" description="RNA polymerase sigma factor 70 region 4 type 2" evidence="7">
    <location>
        <begin position="117"/>
        <end position="168"/>
    </location>
</feature>
<keyword evidence="5" id="KW-0804">Transcription</keyword>
<comment type="caution">
    <text evidence="8">The sequence shown here is derived from an EMBL/GenBank/DDBJ whole genome shotgun (WGS) entry which is preliminary data.</text>
</comment>
<keyword evidence="2" id="KW-0805">Transcription regulation</keyword>
<keyword evidence="9" id="KW-1185">Reference proteome</keyword>
<evidence type="ECO:0000256" key="2">
    <source>
        <dbReference type="ARBA" id="ARBA00023015"/>
    </source>
</evidence>
<dbReference type="AlphaFoldDB" id="A0A923TEP8"/>
<evidence type="ECO:0000256" key="5">
    <source>
        <dbReference type="ARBA" id="ARBA00023163"/>
    </source>
</evidence>
<dbReference type="PANTHER" id="PTHR43133:SF8">
    <property type="entry name" value="RNA POLYMERASE SIGMA FACTOR HI_1459-RELATED"/>
    <property type="match status" value="1"/>
</dbReference>
<dbReference type="InterPro" id="IPR039425">
    <property type="entry name" value="RNA_pol_sigma-70-like"/>
</dbReference>
<dbReference type="InterPro" id="IPR007627">
    <property type="entry name" value="RNA_pol_sigma70_r2"/>
</dbReference>
<evidence type="ECO:0000256" key="3">
    <source>
        <dbReference type="ARBA" id="ARBA00023082"/>
    </source>
</evidence>
<feature type="domain" description="RNA polymerase sigma-70 region 2" evidence="6">
    <location>
        <begin position="23"/>
        <end position="89"/>
    </location>
</feature>
<dbReference type="InterPro" id="IPR036388">
    <property type="entry name" value="WH-like_DNA-bd_sf"/>
</dbReference>
<protein>
    <submittedName>
        <fullName evidence="8">Sigma-70 family RNA polymerase sigma factor</fullName>
    </submittedName>
</protein>
<keyword evidence="3" id="KW-0731">Sigma factor</keyword>
<dbReference type="Gene3D" id="1.10.1740.10">
    <property type="match status" value="1"/>
</dbReference>
<evidence type="ECO:0000259" key="7">
    <source>
        <dbReference type="Pfam" id="PF08281"/>
    </source>
</evidence>